<comment type="caution">
    <text evidence="9">The sequence shown here is derived from an EMBL/GenBank/DDBJ whole genome shotgun (WGS) entry which is preliminary data.</text>
</comment>
<dbReference type="EMBL" id="JAICCE010000003">
    <property type="protein sequence ID" value="KAG9279104.1"/>
    <property type="molecule type" value="Genomic_DNA"/>
</dbReference>
<reference evidence="9 10" key="1">
    <citation type="submission" date="2021-07" db="EMBL/GenBank/DDBJ databases">
        <authorList>
            <person name="Imarazene B."/>
            <person name="Zahm M."/>
            <person name="Klopp C."/>
            <person name="Cabau C."/>
            <person name="Beille S."/>
            <person name="Jouanno E."/>
            <person name="Castinel A."/>
            <person name="Lluch J."/>
            <person name="Gil L."/>
            <person name="Kuchtly C."/>
            <person name="Lopez Roques C."/>
            <person name="Donnadieu C."/>
            <person name="Parrinello H."/>
            <person name="Journot L."/>
            <person name="Du K."/>
            <person name="Schartl M."/>
            <person name="Retaux S."/>
            <person name="Guiguen Y."/>
        </authorList>
    </citation>
    <scope>NUCLEOTIDE SEQUENCE [LARGE SCALE GENOMIC DNA]</scope>
    <source>
        <strain evidence="9">Pach_M1</strain>
        <tissue evidence="9">Testis</tissue>
    </source>
</reference>
<dbReference type="GO" id="GO:0016020">
    <property type="term" value="C:membrane"/>
    <property type="evidence" value="ECO:0007669"/>
    <property type="project" value="UniProtKB-SubCell"/>
</dbReference>
<evidence type="ECO:0000256" key="3">
    <source>
        <dbReference type="ARBA" id="ARBA00022989"/>
    </source>
</evidence>
<accession>A0A8T2M7E0</accession>
<gene>
    <name evidence="9" type="primary">FAM234B</name>
    <name evidence="9" type="ORF">AMEX_G4576</name>
</gene>
<dbReference type="InterPro" id="IPR045232">
    <property type="entry name" value="FAM234"/>
</dbReference>
<evidence type="ECO:0000256" key="4">
    <source>
        <dbReference type="ARBA" id="ARBA00023136"/>
    </source>
</evidence>
<dbReference type="SUPFAM" id="SSF69318">
    <property type="entry name" value="Integrin alpha N-terminal domain"/>
    <property type="match status" value="1"/>
</dbReference>
<dbReference type="Proteomes" id="UP000752171">
    <property type="component" value="Unassembled WGS sequence"/>
</dbReference>
<keyword evidence="4 7" id="KW-0472">Membrane</keyword>
<feature type="compositionally biased region" description="Acidic residues" evidence="6">
    <location>
        <begin position="29"/>
        <end position="39"/>
    </location>
</feature>
<evidence type="ECO:0000256" key="5">
    <source>
        <dbReference type="ARBA" id="ARBA00025791"/>
    </source>
</evidence>
<dbReference type="PANTHER" id="PTHR21419:SF25">
    <property type="entry name" value="PROTEIN FAM234B"/>
    <property type="match status" value="1"/>
</dbReference>
<dbReference type="AlphaFoldDB" id="A0A8T2M7E0"/>
<feature type="transmembrane region" description="Helical" evidence="7">
    <location>
        <begin position="120"/>
        <end position="139"/>
    </location>
</feature>
<evidence type="ECO:0000256" key="6">
    <source>
        <dbReference type="SAM" id="MobiDB-lite"/>
    </source>
</evidence>
<evidence type="ECO:0000256" key="2">
    <source>
        <dbReference type="ARBA" id="ARBA00022692"/>
    </source>
</evidence>
<feature type="region of interest" description="Disordered" evidence="6">
    <location>
        <begin position="1"/>
        <end position="111"/>
    </location>
</feature>
<dbReference type="Pfam" id="PF23727">
    <property type="entry name" value="Beta-prop_FAM234A_B"/>
    <property type="match status" value="1"/>
</dbReference>
<keyword evidence="3 7" id="KW-1133">Transmembrane helix</keyword>
<organism evidence="9 10">
    <name type="scientific">Astyanax mexicanus</name>
    <name type="common">Blind cave fish</name>
    <name type="synonym">Astyanax fasciatus mexicanus</name>
    <dbReference type="NCBI Taxonomy" id="7994"/>
    <lineage>
        <taxon>Eukaryota</taxon>
        <taxon>Metazoa</taxon>
        <taxon>Chordata</taxon>
        <taxon>Craniata</taxon>
        <taxon>Vertebrata</taxon>
        <taxon>Euteleostomi</taxon>
        <taxon>Actinopterygii</taxon>
        <taxon>Neopterygii</taxon>
        <taxon>Teleostei</taxon>
        <taxon>Ostariophysi</taxon>
        <taxon>Characiformes</taxon>
        <taxon>Characoidei</taxon>
        <taxon>Acestrorhamphidae</taxon>
        <taxon>Acestrorhamphinae</taxon>
        <taxon>Astyanax</taxon>
    </lineage>
</organism>
<evidence type="ECO:0000256" key="7">
    <source>
        <dbReference type="SAM" id="Phobius"/>
    </source>
</evidence>
<feature type="compositionally biased region" description="Acidic residues" evidence="6">
    <location>
        <begin position="69"/>
        <end position="80"/>
    </location>
</feature>
<dbReference type="PANTHER" id="PTHR21419">
    <property type="match status" value="1"/>
</dbReference>
<name>A0A8T2M7E0_ASTMX</name>
<dbReference type="InterPro" id="IPR015943">
    <property type="entry name" value="WD40/YVTN_repeat-like_dom_sf"/>
</dbReference>
<dbReference type="InterPro" id="IPR028994">
    <property type="entry name" value="Integrin_alpha_N"/>
</dbReference>
<feature type="domain" description="FAM234A/B beta-propeller" evidence="8">
    <location>
        <begin position="166"/>
        <end position="621"/>
    </location>
</feature>
<keyword evidence="2 7" id="KW-0812">Transmembrane</keyword>
<evidence type="ECO:0000313" key="9">
    <source>
        <dbReference type="EMBL" id="KAG9279104.1"/>
    </source>
</evidence>
<dbReference type="InterPro" id="IPR055409">
    <property type="entry name" value="Beta-prop_FAM234A_B"/>
</dbReference>
<evidence type="ECO:0000313" key="10">
    <source>
        <dbReference type="Proteomes" id="UP000752171"/>
    </source>
</evidence>
<comment type="similarity">
    <text evidence="5">Belongs to the FAM234 family.</text>
</comment>
<comment type="subcellular location">
    <subcellularLocation>
        <location evidence="1">Membrane</location>
        <topology evidence="1">Single-pass membrane protein</topology>
    </subcellularLocation>
</comment>
<dbReference type="SUPFAM" id="SSF50998">
    <property type="entry name" value="Quinoprotein alcohol dehydrogenase-like"/>
    <property type="match status" value="1"/>
</dbReference>
<proteinExistence type="inferred from homology"/>
<evidence type="ECO:0000259" key="8">
    <source>
        <dbReference type="Pfam" id="PF23727"/>
    </source>
</evidence>
<evidence type="ECO:0000256" key="1">
    <source>
        <dbReference type="ARBA" id="ARBA00004167"/>
    </source>
</evidence>
<protein>
    <submittedName>
        <fullName evidence="9">Protein FAM234B</fullName>
    </submittedName>
</protein>
<dbReference type="Gene3D" id="2.130.10.10">
    <property type="entry name" value="YVTN repeat-like/Quinoprotein amine dehydrogenase"/>
    <property type="match status" value="1"/>
</dbReference>
<sequence length="689" mass="74083">MAAALSRALKLPGKKGSDLGEYDPLTQADSDDDSEEDDLVLNYPRNGLGRGGCLGPGAAEPRGSRTRLEEEEEELEEEEERGVGSGKRQDGTGAGVGPGQVGDPEGKKARQRGAMRTTTAFLLPLVCATLTVLLCAFLLPCRPGALEHPQWETQLGDVGGVKSPPMALWDVDGDGMEDLLIAVTKLSNNSQQISSLSNSKEYSVVALDGASGEVMWSRSLKETVSSLQCGLRTTFPQKSAAQKENFPPVCLLITPSHLTAINASSGKKLWSVPAGEVQSRAVAVPDLQGDGVLDLLIATLPADQVSDLSLVLHSGMDGALIGRPVNFNLTADGKLIGPLLHETVVGAYYILIGLGTVEAVPLRDVYKKATNGSAPPLSLGLKDPIWEKQRRSNRSSLIHIYSGPDHAEYLFPLVAGVSKNRNNLDAQSNRNSSRSNWVLMSTNSKVSVIRERDTHTSWTINSTLHSPPAFGHFNDDGVPDLLIQQSASGVRKVQIIDGARGVCLWEAEFVCPLLVLEGSTIQTTAGQSVFLFWAGDPLSPSRNTTKVSTPEPIVRRLFLLHPAYPTVLQQLISTTDTALTAIVSYQDIQKDSSYVVVLSRPVSGLGPGAMVVKSRLPDQQVLQTALLQTAVRACLCSSITTCGKPPSDLELRTHSRIFPHRGGKCRSCTNPLQLYTEPNRPLEQNLGRF</sequence>
<dbReference type="InterPro" id="IPR011047">
    <property type="entry name" value="Quinoprotein_ADH-like_sf"/>
</dbReference>